<dbReference type="Proteomes" id="UP000019140">
    <property type="component" value="Unassembled WGS sequence"/>
</dbReference>
<evidence type="ECO:0008006" key="5">
    <source>
        <dbReference type="Google" id="ProtNLM"/>
    </source>
</evidence>
<organism evidence="3 4">
    <name type="scientific">Candidatus Entotheonella gemina</name>
    <dbReference type="NCBI Taxonomy" id="1429439"/>
    <lineage>
        <taxon>Bacteria</taxon>
        <taxon>Pseudomonadati</taxon>
        <taxon>Nitrospinota/Tectimicrobiota group</taxon>
        <taxon>Candidatus Tectimicrobiota</taxon>
        <taxon>Candidatus Entotheonellia</taxon>
        <taxon>Candidatus Entotheonellales</taxon>
        <taxon>Candidatus Entotheonellaceae</taxon>
        <taxon>Candidatus Entotheonella</taxon>
    </lineage>
</organism>
<dbReference type="HOGENOM" id="CLU_032858_0_0_7"/>
<evidence type="ECO:0000259" key="1">
    <source>
        <dbReference type="Pfam" id="PF03435"/>
    </source>
</evidence>
<dbReference type="InterPro" id="IPR005097">
    <property type="entry name" value="Sacchrp_dh_NADP-bd"/>
</dbReference>
<protein>
    <recommendedName>
        <fullName evidence="5">L-lysine dehydrogenase</fullName>
    </recommendedName>
</protein>
<feature type="domain" description="Saccharopine dehydrogenase-like C-terminal" evidence="2">
    <location>
        <begin position="119"/>
        <end position="252"/>
    </location>
</feature>
<reference evidence="3 4" key="1">
    <citation type="journal article" date="2014" name="Nature">
        <title>An environmental bacterial taxon with a large and distinct metabolic repertoire.</title>
        <authorList>
            <person name="Wilson M.C."/>
            <person name="Mori T."/>
            <person name="Ruckert C."/>
            <person name="Uria A.R."/>
            <person name="Helf M.J."/>
            <person name="Takada K."/>
            <person name="Gernert C."/>
            <person name="Steffens U.A."/>
            <person name="Heycke N."/>
            <person name="Schmitt S."/>
            <person name="Rinke C."/>
            <person name="Helfrich E.J."/>
            <person name="Brachmann A.O."/>
            <person name="Gurgui C."/>
            <person name="Wakimoto T."/>
            <person name="Kracht M."/>
            <person name="Crusemann M."/>
            <person name="Hentschel U."/>
            <person name="Abe I."/>
            <person name="Matsunaga S."/>
            <person name="Kalinowski J."/>
            <person name="Takeyama H."/>
            <person name="Piel J."/>
        </authorList>
    </citation>
    <scope>NUCLEOTIDE SEQUENCE [LARGE SCALE GENOMIC DNA]</scope>
    <source>
        <strain evidence="4">TSY2</strain>
    </source>
</reference>
<accession>W4L3V4</accession>
<gene>
    <name evidence="3" type="ORF">ETSY2_52730</name>
</gene>
<evidence type="ECO:0000259" key="2">
    <source>
        <dbReference type="Pfam" id="PF16653"/>
    </source>
</evidence>
<name>W4L3V4_9BACT</name>
<dbReference type="AlphaFoldDB" id="W4L3V4"/>
<feature type="domain" description="Saccharopine dehydrogenase NADP binding" evidence="1">
    <location>
        <begin position="8"/>
        <end position="109"/>
    </location>
</feature>
<evidence type="ECO:0000313" key="3">
    <source>
        <dbReference type="EMBL" id="ETW92732.1"/>
    </source>
</evidence>
<keyword evidence="4" id="KW-1185">Reference proteome</keyword>
<dbReference type="EMBL" id="AZHX01002809">
    <property type="protein sequence ID" value="ETW92732.1"/>
    <property type="molecule type" value="Genomic_DNA"/>
</dbReference>
<dbReference type="Gene3D" id="3.40.50.720">
    <property type="entry name" value="NAD(P)-binding Rossmann-like Domain"/>
    <property type="match status" value="1"/>
</dbReference>
<feature type="non-terminal residue" evidence="3">
    <location>
        <position position="277"/>
    </location>
</feature>
<dbReference type="SUPFAM" id="SSF55347">
    <property type="entry name" value="Glyceraldehyde-3-phosphate dehydrogenase-like, C-terminal domain"/>
    <property type="match status" value="1"/>
</dbReference>
<evidence type="ECO:0000313" key="4">
    <source>
        <dbReference type="Proteomes" id="UP000019140"/>
    </source>
</evidence>
<sequence length="277" mass="29923">MPITRPAVFGLGGIGSLVATLLSDLNMQVIGIDKVAPVALPETIEFRAADVTDPAALAHALIGCDAAIACLPYALILPVARAAHAVGIHYFDPTEDVETTEAIRELSQTAIGVMIPQNGLAPGFIGILAAHLASQFDAGSLRHIKMRVGALPQHPIGQLGYAGNWSLEGLVHEYTSECDIIANRKRQKEGALEDAEVLRINGIEYEAFTTSGGLGTMAETYEGQVDILNYKTIRYPGHLDGMRLLIDELRFKERPQQLVQCLADALPPDDQDRVREH</sequence>
<dbReference type="Gene3D" id="3.30.360.10">
    <property type="entry name" value="Dihydrodipicolinate Reductase, domain 2"/>
    <property type="match status" value="1"/>
</dbReference>
<comment type="caution">
    <text evidence="3">The sequence shown here is derived from an EMBL/GenBank/DDBJ whole genome shotgun (WGS) entry which is preliminary data.</text>
</comment>
<dbReference type="InterPro" id="IPR032095">
    <property type="entry name" value="Sacchrp_dh-like_C"/>
</dbReference>
<dbReference type="InterPro" id="IPR036291">
    <property type="entry name" value="NAD(P)-bd_dom_sf"/>
</dbReference>
<dbReference type="Pfam" id="PF16653">
    <property type="entry name" value="Sacchrp_dh_C"/>
    <property type="match status" value="1"/>
</dbReference>
<dbReference type="Pfam" id="PF03435">
    <property type="entry name" value="Sacchrp_dh_NADP"/>
    <property type="match status" value="1"/>
</dbReference>
<dbReference type="SUPFAM" id="SSF51735">
    <property type="entry name" value="NAD(P)-binding Rossmann-fold domains"/>
    <property type="match status" value="1"/>
</dbReference>
<proteinExistence type="predicted"/>